<keyword evidence="1" id="KW-0472">Membrane</keyword>
<dbReference type="PATRIC" id="fig|217031.4.peg.7869"/>
<reference evidence="2 3" key="1">
    <citation type="submission" date="2015-06" db="EMBL/GenBank/DDBJ databases">
        <title>Genome sequencing project of Bacillus galactosidilyticus PL133.</title>
        <authorList>
            <person name="Gaiero J."/>
            <person name="Nicol R."/>
            <person name="Habash M."/>
        </authorList>
    </citation>
    <scope>NUCLEOTIDE SEQUENCE [LARGE SCALE GENOMIC DNA]</scope>
    <source>
        <strain evidence="2 3">PL133</strain>
    </source>
</reference>
<comment type="caution">
    <text evidence="2">The sequence shown here is derived from an EMBL/GenBank/DDBJ whole genome shotgun (WGS) entry which is preliminary data.</text>
</comment>
<keyword evidence="1" id="KW-0812">Transmembrane</keyword>
<dbReference type="Proteomes" id="UP000053881">
    <property type="component" value="Unassembled WGS sequence"/>
</dbReference>
<keyword evidence="1" id="KW-1133">Transmembrane helix</keyword>
<gene>
    <name evidence="2" type="ORF">ACA29_23215</name>
</gene>
<dbReference type="AlphaFoldDB" id="A0A0Q9XMF0"/>
<accession>A0A0Q9XMF0</accession>
<proteinExistence type="predicted"/>
<name>A0A0Q9XMF0_9BACI</name>
<dbReference type="EMBL" id="LGPB01000140">
    <property type="protein sequence ID" value="KRG09375.1"/>
    <property type="molecule type" value="Genomic_DNA"/>
</dbReference>
<evidence type="ECO:0000256" key="1">
    <source>
        <dbReference type="SAM" id="Phobius"/>
    </source>
</evidence>
<feature type="transmembrane region" description="Helical" evidence="1">
    <location>
        <begin position="36"/>
        <end position="55"/>
    </location>
</feature>
<evidence type="ECO:0000313" key="3">
    <source>
        <dbReference type="Proteomes" id="UP000053881"/>
    </source>
</evidence>
<protein>
    <submittedName>
        <fullName evidence="2">Uncharacterized protein</fullName>
    </submittedName>
</protein>
<organism evidence="2 3">
    <name type="scientific">Lederbergia galactosidilytica</name>
    <dbReference type="NCBI Taxonomy" id="217031"/>
    <lineage>
        <taxon>Bacteria</taxon>
        <taxon>Bacillati</taxon>
        <taxon>Bacillota</taxon>
        <taxon>Bacilli</taxon>
        <taxon>Bacillales</taxon>
        <taxon>Bacillaceae</taxon>
        <taxon>Lederbergia</taxon>
    </lineage>
</organism>
<evidence type="ECO:0000313" key="2">
    <source>
        <dbReference type="EMBL" id="KRG09375.1"/>
    </source>
</evidence>
<sequence length="79" mass="8549">MLTKCYVSVKAKWNRYVNNERGAQALEWIALGMLEWIALGMLVLAIMGAIAATMVEGDTSMGEAVKSQLAKMINSLGGE</sequence>